<dbReference type="Proteomes" id="UP001162834">
    <property type="component" value="Chromosome"/>
</dbReference>
<dbReference type="InterPro" id="IPR019468">
    <property type="entry name" value="AdenyloSucc_lyase_C"/>
</dbReference>
<dbReference type="InterPro" id="IPR022761">
    <property type="entry name" value="Fumarate_lyase_N"/>
</dbReference>
<protein>
    <submittedName>
        <fullName evidence="4">3-carboxy-cis,cis-muconate cycloisomerase</fullName>
        <ecNumber evidence="4">5.5.1.2</ecNumber>
    </submittedName>
</protein>
<dbReference type="AlphaFoldDB" id="A0A9E6XU06"/>
<dbReference type="Gene3D" id="1.10.40.30">
    <property type="entry name" value="Fumarase/aspartase (C-terminal domain)"/>
    <property type="match status" value="1"/>
</dbReference>
<dbReference type="NCBIfam" id="TIGR02426">
    <property type="entry name" value="protocat_pcaB"/>
    <property type="match status" value="1"/>
</dbReference>
<keyword evidence="1" id="KW-0456">Lyase</keyword>
<feature type="domain" description="Adenylosuccinate lyase C-terminal" evidence="3">
    <location>
        <begin position="357"/>
        <end position="436"/>
    </location>
</feature>
<keyword evidence="4" id="KW-0413">Isomerase</keyword>
<dbReference type="PROSITE" id="PS00163">
    <property type="entry name" value="FUMARATE_LYASES"/>
    <property type="match status" value="1"/>
</dbReference>
<dbReference type="InterPro" id="IPR020557">
    <property type="entry name" value="Fumarate_lyase_CS"/>
</dbReference>
<dbReference type="Pfam" id="PF10397">
    <property type="entry name" value="ADSL_C"/>
    <property type="match status" value="1"/>
</dbReference>
<dbReference type="RefSeq" id="WP_259314133.1">
    <property type="nucleotide sequence ID" value="NZ_CP087164.1"/>
</dbReference>
<dbReference type="InterPro" id="IPR012789">
    <property type="entry name" value="Protocat_PcaB-like"/>
</dbReference>
<name>A0A9E6XU06_9ACTN</name>
<dbReference type="InterPro" id="IPR000362">
    <property type="entry name" value="Fumarate_lyase_fam"/>
</dbReference>
<dbReference type="Gene3D" id="1.20.200.10">
    <property type="entry name" value="Fumarase/aspartase (Central domain)"/>
    <property type="match status" value="1"/>
</dbReference>
<dbReference type="PRINTS" id="PR00145">
    <property type="entry name" value="ARGSUCLYASE"/>
</dbReference>
<proteinExistence type="inferred from homology"/>
<dbReference type="GO" id="GO:0016829">
    <property type="term" value="F:lyase activity"/>
    <property type="evidence" value="ECO:0007669"/>
    <property type="project" value="UniProtKB-KW"/>
</dbReference>
<dbReference type="PANTHER" id="PTHR43172:SF2">
    <property type="entry name" value="ADENYLOSUCCINATE LYASE C-TERMINAL DOMAIN-CONTAINING PROTEIN"/>
    <property type="match status" value="1"/>
</dbReference>
<dbReference type="CDD" id="cd01597">
    <property type="entry name" value="pCLME"/>
    <property type="match status" value="1"/>
</dbReference>
<keyword evidence="5" id="KW-1185">Reference proteome</keyword>
<evidence type="ECO:0000313" key="4">
    <source>
        <dbReference type="EMBL" id="UGS34460.1"/>
    </source>
</evidence>
<dbReference type="GO" id="GO:0019619">
    <property type="term" value="P:3,4-dihydroxybenzoate catabolic process"/>
    <property type="evidence" value="ECO:0007669"/>
    <property type="project" value="InterPro"/>
</dbReference>
<accession>A0A9E6XU06</accession>
<dbReference type="EMBL" id="CP087164">
    <property type="protein sequence ID" value="UGS34460.1"/>
    <property type="molecule type" value="Genomic_DNA"/>
</dbReference>
<evidence type="ECO:0000256" key="1">
    <source>
        <dbReference type="ARBA" id="ARBA00023239"/>
    </source>
</evidence>
<evidence type="ECO:0000256" key="2">
    <source>
        <dbReference type="ARBA" id="ARBA00034772"/>
    </source>
</evidence>
<comment type="similarity">
    <text evidence="2">Belongs to the class-II fumarase/aspartase family.</text>
</comment>
<dbReference type="Pfam" id="PF00206">
    <property type="entry name" value="Lyase_1"/>
    <property type="match status" value="1"/>
</dbReference>
<reference evidence="4" key="1">
    <citation type="journal article" date="2022" name="Int. J. Syst. Evol. Microbiol.">
        <title>Pseudomonas aegrilactucae sp. nov. and Pseudomonas morbosilactucae sp. nov., pathogens causing bacterial rot of lettuce in Japan.</title>
        <authorList>
            <person name="Sawada H."/>
            <person name="Fujikawa T."/>
            <person name="Satou M."/>
        </authorList>
    </citation>
    <scope>NUCLEOTIDE SEQUENCE</scope>
    <source>
        <strain evidence="4">0166_1</strain>
    </source>
</reference>
<dbReference type="GO" id="GO:0047472">
    <property type="term" value="F:3-carboxy-cis,cis-muconate cycloisomerase activity"/>
    <property type="evidence" value="ECO:0007669"/>
    <property type="project" value="UniProtKB-EC"/>
</dbReference>
<dbReference type="KEGG" id="sbae:DSM104329_00838"/>
<evidence type="ECO:0000259" key="3">
    <source>
        <dbReference type="SMART" id="SM00998"/>
    </source>
</evidence>
<dbReference type="EC" id="5.5.1.2" evidence="4"/>
<dbReference type="InterPro" id="IPR008948">
    <property type="entry name" value="L-Aspartase-like"/>
</dbReference>
<gene>
    <name evidence="4" type="primary">pcaB_1</name>
    <name evidence="4" type="ORF">DSM104329_00838</name>
</gene>
<dbReference type="SMART" id="SM00998">
    <property type="entry name" value="ADSL_C"/>
    <property type="match status" value="1"/>
</dbReference>
<organism evidence="4 5">
    <name type="scientific">Capillimicrobium parvum</name>
    <dbReference type="NCBI Taxonomy" id="2884022"/>
    <lineage>
        <taxon>Bacteria</taxon>
        <taxon>Bacillati</taxon>
        <taxon>Actinomycetota</taxon>
        <taxon>Thermoleophilia</taxon>
        <taxon>Solirubrobacterales</taxon>
        <taxon>Capillimicrobiaceae</taxon>
        <taxon>Capillimicrobium</taxon>
    </lineage>
</organism>
<dbReference type="PANTHER" id="PTHR43172">
    <property type="entry name" value="ADENYLOSUCCINATE LYASE"/>
    <property type="match status" value="1"/>
</dbReference>
<sequence length="445" mass="45827">MSSGLFGGVLARGQVAGAVDDHAFLQGMLDFERALARAQAAAGLMEPRAAEAIAAACRAEDYDPVAIGAQAPSIGNPAGPLVKALTARVEGPGRGQVHRGATSQDVVDTAMMIVARRALTLLRQDLDGAAFAAAALARAHRATPIAGRTLLQQAVPTTFGLKAASWMTGLDAAADRVLAVRCERLAVQFGGAAGNLAGLGDRGIEVLEGIARELDLPAPAIPWHTDRTRIADIAGALALACGAVAKVARDVVLLSQTEVGEVREGTGGGSSAMPHKRNPVAAISALGAARQAPGLAATLLASMEQEHERAAGAWHAEWSPLRELLVAAGSAAAWLRDCLEGLEVDPERMRANLDLTGGLLLAERVTAALTDAIGRGTAHELVERAASEAGASDRSFAEVLCDDPQVRDHLGADAVGELMDPTGYLGSAPGLVDRALNAHDHRRPA</sequence>
<dbReference type="SUPFAM" id="SSF48557">
    <property type="entry name" value="L-aspartase-like"/>
    <property type="match status" value="1"/>
</dbReference>
<dbReference type="PRINTS" id="PR00149">
    <property type="entry name" value="FUMRATELYASE"/>
</dbReference>
<evidence type="ECO:0000313" key="5">
    <source>
        <dbReference type="Proteomes" id="UP001162834"/>
    </source>
</evidence>